<evidence type="ECO:0000259" key="7">
    <source>
        <dbReference type="Pfam" id="PF02608"/>
    </source>
</evidence>
<accession>A0A9N8WJ43</accession>
<dbReference type="AlphaFoldDB" id="A0A9N8WJ43"/>
<keyword evidence="2" id="KW-1003">Cell membrane</keyword>
<dbReference type="InterPro" id="IPR050957">
    <property type="entry name" value="BMP_lipoprotein"/>
</dbReference>
<dbReference type="EMBL" id="CAJVPL010000393">
    <property type="protein sequence ID" value="CAG8491442.1"/>
    <property type="molecule type" value="Genomic_DNA"/>
</dbReference>
<dbReference type="OrthoDB" id="2156435at2759"/>
<name>A0A9N8WJ43_9GLOM</name>
<evidence type="ECO:0000313" key="8">
    <source>
        <dbReference type="EMBL" id="CAG8491442.1"/>
    </source>
</evidence>
<feature type="signal peptide" evidence="6">
    <location>
        <begin position="1"/>
        <end position="26"/>
    </location>
</feature>
<evidence type="ECO:0000256" key="4">
    <source>
        <dbReference type="ARBA" id="ARBA00023136"/>
    </source>
</evidence>
<evidence type="ECO:0000313" key="9">
    <source>
        <dbReference type="Proteomes" id="UP000789831"/>
    </source>
</evidence>
<dbReference type="GO" id="GO:0005886">
    <property type="term" value="C:plasma membrane"/>
    <property type="evidence" value="ECO:0007669"/>
    <property type="project" value="UniProtKB-SubCell"/>
</dbReference>
<evidence type="ECO:0000256" key="2">
    <source>
        <dbReference type="ARBA" id="ARBA00022475"/>
    </source>
</evidence>
<reference evidence="8" key="1">
    <citation type="submission" date="2021-06" db="EMBL/GenBank/DDBJ databases">
        <authorList>
            <person name="Kallberg Y."/>
            <person name="Tangrot J."/>
            <person name="Rosling A."/>
        </authorList>
    </citation>
    <scope>NUCLEOTIDE SEQUENCE</scope>
    <source>
        <strain evidence="8">MT106</strain>
    </source>
</reference>
<dbReference type="Gene3D" id="3.40.50.2300">
    <property type="match status" value="2"/>
</dbReference>
<sequence length="384" mass="41877">MFTKTTSKFFFFTLLLISFTENYIYASTNIAVILHGGPDLQKEGTTNESAVKGAREACTPPTCNLELTNPKDETEAEYKNLLPKVASNNDFFLTQGYFAQKATHEVADKYPGKKFGIVNFEFTPPVKNIASILFAEDQQGFVAGLLAAEISKKRNKKVAVIGGVNIPPVKRKVNGFANGVKHACADCTAYCLYSKSFVNENNESHDIFNAISTNKGIDVVYNAASITGTIALKNLTANGIYGIGDTTDEWITNWAYGSVPGSENLLTSIVQDYQVVVRDTISGMLKNNFATGGLVKHGLKLNSEDSAIKFADCHEACEINTPNLKENMQKYIGKIANRQIDVGIDHKSGKSKISPGGTSCTMLEINKSYSSKDGVENRRRSDPS</sequence>
<evidence type="ECO:0000256" key="1">
    <source>
        <dbReference type="ARBA" id="ARBA00004236"/>
    </source>
</evidence>
<dbReference type="Proteomes" id="UP000789831">
    <property type="component" value="Unassembled WGS sequence"/>
</dbReference>
<keyword evidence="9" id="KW-1185">Reference proteome</keyword>
<evidence type="ECO:0000256" key="6">
    <source>
        <dbReference type="SAM" id="SignalP"/>
    </source>
</evidence>
<dbReference type="InterPro" id="IPR003760">
    <property type="entry name" value="PnrA-like"/>
</dbReference>
<evidence type="ECO:0000256" key="5">
    <source>
        <dbReference type="ARBA" id="ARBA00023288"/>
    </source>
</evidence>
<gene>
    <name evidence="8" type="ORF">AGERDE_LOCUS3773</name>
</gene>
<proteinExistence type="predicted"/>
<comment type="caution">
    <text evidence="8">The sequence shown here is derived from an EMBL/GenBank/DDBJ whole genome shotgun (WGS) entry which is preliminary data.</text>
</comment>
<feature type="domain" description="ABC transporter substrate-binding protein PnrA-like" evidence="7">
    <location>
        <begin position="46"/>
        <end position="333"/>
    </location>
</feature>
<protein>
    <submittedName>
        <fullName evidence="8">9043_t:CDS:1</fullName>
    </submittedName>
</protein>
<organism evidence="8 9">
    <name type="scientific">Ambispora gerdemannii</name>
    <dbReference type="NCBI Taxonomy" id="144530"/>
    <lineage>
        <taxon>Eukaryota</taxon>
        <taxon>Fungi</taxon>
        <taxon>Fungi incertae sedis</taxon>
        <taxon>Mucoromycota</taxon>
        <taxon>Glomeromycotina</taxon>
        <taxon>Glomeromycetes</taxon>
        <taxon>Archaeosporales</taxon>
        <taxon>Ambisporaceae</taxon>
        <taxon>Ambispora</taxon>
    </lineage>
</organism>
<keyword evidence="4" id="KW-0472">Membrane</keyword>
<dbReference type="PANTHER" id="PTHR34296">
    <property type="entry name" value="TRANSCRIPTIONAL ACTIVATOR PROTEIN MED"/>
    <property type="match status" value="1"/>
</dbReference>
<dbReference type="Pfam" id="PF02608">
    <property type="entry name" value="Bmp"/>
    <property type="match status" value="1"/>
</dbReference>
<keyword evidence="3 6" id="KW-0732">Signal</keyword>
<keyword evidence="5" id="KW-0449">Lipoprotein</keyword>
<evidence type="ECO:0000256" key="3">
    <source>
        <dbReference type="ARBA" id="ARBA00022729"/>
    </source>
</evidence>
<comment type="subcellular location">
    <subcellularLocation>
        <location evidence="1">Cell membrane</location>
    </subcellularLocation>
</comment>
<feature type="chain" id="PRO_5040480901" evidence="6">
    <location>
        <begin position="27"/>
        <end position="384"/>
    </location>
</feature>
<dbReference type="PANTHER" id="PTHR34296:SF2">
    <property type="entry name" value="ABC TRANSPORTER GUANOSINE-BINDING PROTEIN NUPN"/>
    <property type="match status" value="1"/>
</dbReference>